<gene>
    <name evidence="2" type="ORF">ENT72_06305</name>
    <name evidence="1" type="ORF">ENU12_01710</name>
</gene>
<proteinExistence type="predicted"/>
<evidence type="ECO:0000313" key="1">
    <source>
        <dbReference type="EMBL" id="HGQ76648.1"/>
    </source>
</evidence>
<reference evidence="2" key="1">
    <citation type="journal article" date="2020" name="mSystems">
        <title>Genome- and Community-Level Interaction Insights into Carbon Utilization and Element Cycling Functions of Hydrothermarchaeota in Hydrothermal Sediment.</title>
        <authorList>
            <person name="Zhou Z."/>
            <person name="Liu Y."/>
            <person name="Xu W."/>
            <person name="Pan J."/>
            <person name="Luo Z.H."/>
            <person name="Li M."/>
        </authorList>
    </citation>
    <scope>NUCLEOTIDE SEQUENCE [LARGE SCALE GENOMIC DNA]</scope>
    <source>
        <strain evidence="2">SpSt-604</strain>
        <strain evidence="1">SpSt-640</strain>
    </source>
</reference>
<name>A0A7C4VWQ6_FERPE</name>
<accession>A0A7C4VWQ6</accession>
<dbReference type="EMBL" id="DSZT01000199">
    <property type="protein sequence ID" value="HGU42507.1"/>
    <property type="molecule type" value="Genomic_DNA"/>
</dbReference>
<comment type="caution">
    <text evidence="2">The sequence shown here is derived from an EMBL/GenBank/DDBJ whole genome shotgun (WGS) entry which is preliminary data.</text>
</comment>
<evidence type="ECO:0008006" key="3">
    <source>
        <dbReference type="Google" id="ProtNLM"/>
    </source>
</evidence>
<dbReference type="EMBL" id="DTBH01000042">
    <property type="protein sequence ID" value="HGQ76648.1"/>
    <property type="molecule type" value="Genomic_DNA"/>
</dbReference>
<protein>
    <recommendedName>
        <fullName evidence="3">Diguanylate cyclase</fullName>
    </recommendedName>
</protein>
<organism evidence="2">
    <name type="scientific">Fervidobacterium pennivorans</name>
    <dbReference type="NCBI Taxonomy" id="93466"/>
    <lineage>
        <taxon>Bacteria</taxon>
        <taxon>Thermotogati</taxon>
        <taxon>Thermotogota</taxon>
        <taxon>Thermotogae</taxon>
        <taxon>Thermotogales</taxon>
        <taxon>Fervidobacteriaceae</taxon>
        <taxon>Fervidobacterium</taxon>
    </lineage>
</organism>
<dbReference type="AlphaFoldDB" id="A0A7C4VWQ6"/>
<evidence type="ECO:0000313" key="2">
    <source>
        <dbReference type="EMBL" id="HGU42507.1"/>
    </source>
</evidence>
<sequence length="61" mass="6734">MQRRLSKIIDKSKEGIKYNDLSIDVTVSVGITAFSKGFDVENISDVIVQAKKAGRNTYTIA</sequence>